<feature type="compositionally biased region" description="Polar residues" evidence="1">
    <location>
        <begin position="491"/>
        <end position="512"/>
    </location>
</feature>
<feature type="region of interest" description="Disordered" evidence="1">
    <location>
        <begin position="298"/>
        <end position="341"/>
    </location>
</feature>
<dbReference type="EMBL" id="SRPY01000056">
    <property type="protein sequence ID" value="KAG5929454.1"/>
    <property type="molecule type" value="Genomic_DNA"/>
</dbReference>
<comment type="caution">
    <text evidence="2">The sequence shown here is derived from an EMBL/GenBank/DDBJ whole genome shotgun (WGS) entry which is preliminary data.</text>
</comment>
<feature type="region of interest" description="Disordered" evidence="1">
    <location>
        <begin position="123"/>
        <end position="172"/>
    </location>
</feature>
<feature type="region of interest" description="Disordered" evidence="1">
    <location>
        <begin position="752"/>
        <end position="936"/>
    </location>
</feature>
<evidence type="ECO:0000313" key="3">
    <source>
        <dbReference type="Proteomes" id="UP000811619"/>
    </source>
</evidence>
<gene>
    <name evidence="2" type="ORF">E4U42_005817</name>
</gene>
<feature type="region of interest" description="Disordered" evidence="1">
    <location>
        <begin position="948"/>
        <end position="986"/>
    </location>
</feature>
<sequence length="986" mass="109835">MRHKWTRHQSSPVRDMGIDLLSTAFGLPSHRDIKRAERRLKDCVVYQYDEDDSDDTVDSILETDSEITYTSPEASPLKKRGAARSTRTSIRNSSRKRQQSRRSAISPIEKQWNVFCKGKRGSLSARQNIKEKKAKQSRSRSRERNKSPKPATPASSSPRLVKSQSFPENDTHTCVPISQIPLMMKSTGQFLPQTSSMYPQILTTEAHSVLRPIPRQPGNSGYGFPYHYLTPAFNEKGKQRHSSPAPVSKAQRLRDLQQHLNNAQERLSTEPGNSRLQQDRRDAQEQLNQFMDVLVAGKSQGHPHSSTTIMDKDVTRKKRCSLKDDTKENVAPNEQSVEPETGSPLIYEQQADQKLRLAVLRNGGPSTTIRHHLCSGCGKVRSQHFHEKNPLGAAHSHKPMLNYCSACRETRCNKNMMDRYHFCFGCGKVRSKLFQQKYMTEPGESLLPNYCGNCTNQARLMEDNNEASFLGAVIREPFVEEDRKADGVSPDSLSTSLEAGNSSPRQNMQAQKTSEKARSISQLQLRNKSPVKSTASPISPAESSPFYPGRRLGSAQRRAQRGSTPHPVAEHVAAPGILTGTHEYRIPYVEELSSETEPSEPAPLGANLETMDGEAKSTCREVPRPEESCKADVTMNAQNRASDEAVRRRLGSIASEEQTLKLGHQHHQAEYDDPGSRSDRSSCAFLYTDSDNKKKHVHAVGVSGNGNTQLEGASFAEEADEATSCRRSPLADFEHPKYSSYFREDQPRVNFQQDYPHDMGQPEAGQFSSSRGAFGRKEPFFSMFDYKSAGSGHSGSTDSLEPDGPDGHNAPRRSQNRRTTDGTFQPSSSDQDNSGDSSFSLGSSPGNAKSSSGQPAMKSTYSRSVFTDFSRSTNNPYYKPRRRQYPSSSEGAFHGRWDRSKRNPWPTTSRANRNTSFDGGIPEPIVEEPASAPPSPVQRTMLLEFKTFNNSHPDLPPETRDDRPSHNGINANGRAPPSMVSRLQCL</sequence>
<feature type="compositionally biased region" description="Basic and acidic residues" evidence="1">
    <location>
        <begin position="955"/>
        <end position="965"/>
    </location>
</feature>
<feature type="compositionally biased region" description="Polar residues" evidence="1">
    <location>
        <begin position="847"/>
        <end position="876"/>
    </location>
</feature>
<dbReference type="AlphaFoldDB" id="A0A8K0NL76"/>
<keyword evidence="3" id="KW-1185">Reference proteome</keyword>
<dbReference type="OrthoDB" id="5415512at2759"/>
<feature type="region of interest" description="Disordered" evidence="1">
    <location>
        <begin position="69"/>
        <end position="104"/>
    </location>
</feature>
<accession>A0A8K0NL76</accession>
<organism evidence="2 3">
    <name type="scientific">Claviceps africana</name>
    <dbReference type="NCBI Taxonomy" id="83212"/>
    <lineage>
        <taxon>Eukaryota</taxon>
        <taxon>Fungi</taxon>
        <taxon>Dikarya</taxon>
        <taxon>Ascomycota</taxon>
        <taxon>Pezizomycotina</taxon>
        <taxon>Sordariomycetes</taxon>
        <taxon>Hypocreomycetidae</taxon>
        <taxon>Hypocreales</taxon>
        <taxon>Clavicipitaceae</taxon>
        <taxon>Claviceps</taxon>
    </lineage>
</organism>
<feature type="compositionally biased region" description="Low complexity" evidence="1">
    <location>
        <begin position="827"/>
        <end position="846"/>
    </location>
</feature>
<evidence type="ECO:0000256" key="1">
    <source>
        <dbReference type="SAM" id="MobiDB-lite"/>
    </source>
</evidence>
<feature type="compositionally biased region" description="Low complexity" evidence="1">
    <location>
        <begin position="148"/>
        <end position="158"/>
    </location>
</feature>
<protein>
    <submittedName>
        <fullName evidence="2">Uncharacterized protein</fullName>
    </submittedName>
</protein>
<feature type="compositionally biased region" description="Polar residues" evidence="1">
    <location>
        <begin position="905"/>
        <end position="917"/>
    </location>
</feature>
<name>A0A8K0NL76_9HYPO</name>
<proteinExistence type="predicted"/>
<dbReference type="Proteomes" id="UP000811619">
    <property type="component" value="Unassembled WGS sequence"/>
</dbReference>
<feature type="region of interest" description="Disordered" evidence="1">
    <location>
        <begin position="481"/>
        <end position="576"/>
    </location>
</feature>
<reference evidence="2" key="1">
    <citation type="journal article" date="2020" name="bioRxiv">
        <title>Whole genome comparisons of ergot fungi reveals the divergence and evolution of species within the genus Claviceps are the result of varying mechanisms driving genome evolution and host range expansion.</title>
        <authorList>
            <person name="Wyka S.A."/>
            <person name="Mondo S.J."/>
            <person name="Liu M."/>
            <person name="Dettman J."/>
            <person name="Nalam V."/>
            <person name="Broders K.D."/>
        </authorList>
    </citation>
    <scope>NUCLEOTIDE SEQUENCE</scope>
    <source>
        <strain evidence="2">CCC 489</strain>
    </source>
</reference>
<feature type="compositionally biased region" description="Polar residues" evidence="1">
    <location>
        <begin position="519"/>
        <end position="537"/>
    </location>
</feature>
<evidence type="ECO:0000313" key="2">
    <source>
        <dbReference type="EMBL" id="KAG5929454.1"/>
    </source>
</evidence>